<evidence type="ECO:0000256" key="1">
    <source>
        <dbReference type="ARBA" id="ARBA00007179"/>
    </source>
</evidence>
<dbReference type="OrthoDB" id="10257263at2759"/>
<dbReference type="GO" id="GO:0005975">
    <property type="term" value="P:carbohydrate metabolic process"/>
    <property type="evidence" value="ECO:0007669"/>
    <property type="project" value="InterPro"/>
</dbReference>
<dbReference type="InterPro" id="IPR007822">
    <property type="entry name" value="LANC-like"/>
</dbReference>
<dbReference type="PANTHER" id="PTHR12736">
    <property type="entry name" value="LANC-LIKE PROTEIN"/>
    <property type="match status" value="1"/>
</dbReference>
<accession>A0A9Q0NEH6</accession>
<dbReference type="Gene3D" id="1.50.10.10">
    <property type="match status" value="1"/>
</dbReference>
<keyword evidence="4" id="KW-1185">Reference proteome</keyword>
<sequence>MERKYFENPYQDYAGEGFEVDEDFVRSSIAEYVQIIIQNTFPKSVYGGDKNTNLFIGTAGIAYMFYKMHISPRDFKAYRPLFHAQEYIFDSKRNAPNYRHKVYEDFKAAFFTGNAGMYCVSAAISSAMEQEGMMANDLINFHEGYEKCLVFDFISHGRDTMLVGRSGFLSGIYFLNKHMLPQQYTNEQILDLCQLIVRGGRDASLRKGSSFPLVYPYHRCEHFGAMYGISSILFTLLSSPWFYSEHGEDFPNVPKDVLGFVTNSIERLMDFQYEDGHFANAVEDFEIHPSMRPPPLIQWCHGVTGVMLLLLKAYKIFRDQKYLNAARRAADGIWQRGLVKSNCLCHGIAGNGYAFLEMYRATNDRKYLFRAFKFAQFLTTPEFREVRNEDAKYSLFEGLSGVVCFLMDLLNPLEAQFPFMDI</sequence>
<feature type="binding site" evidence="2">
    <location>
        <position position="300"/>
    </location>
    <ligand>
        <name>Zn(2+)</name>
        <dbReference type="ChEBI" id="CHEBI:29105"/>
    </ligand>
</feature>
<name>A0A9Q0NEH6_9DIPT</name>
<dbReference type="GO" id="GO:0046872">
    <property type="term" value="F:metal ion binding"/>
    <property type="evidence" value="ECO:0007669"/>
    <property type="project" value="UniProtKB-KW"/>
</dbReference>
<dbReference type="AlphaFoldDB" id="A0A9Q0NEH6"/>
<feature type="binding site" evidence="2">
    <location>
        <position position="345"/>
    </location>
    <ligand>
        <name>Zn(2+)</name>
        <dbReference type="ChEBI" id="CHEBI:29105"/>
    </ligand>
</feature>
<dbReference type="PRINTS" id="PR01950">
    <property type="entry name" value="LANCSUPER"/>
</dbReference>
<evidence type="ECO:0000313" key="4">
    <source>
        <dbReference type="Proteomes" id="UP001151699"/>
    </source>
</evidence>
<evidence type="ECO:0000313" key="3">
    <source>
        <dbReference type="EMBL" id="KAJ6648447.1"/>
    </source>
</evidence>
<protein>
    <submittedName>
        <fullName evidence="3">LanC-like protein 3 like</fullName>
    </submittedName>
</protein>
<dbReference type="Proteomes" id="UP001151699">
    <property type="component" value="Chromosome A"/>
</dbReference>
<reference evidence="3" key="1">
    <citation type="submission" date="2022-07" db="EMBL/GenBank/DDBJ databases">
        <authorList>
            <person name="Trinca V."/>
            <person name="Uliana J.V.C."/>
            <person name="Torres T.T."/>
            <person name="Ward R.J."/>
            <person name="Monesi N."/>
        </authorList>
    </citation>
    <scope>NUCLEOTIDE SEQUENCE</scope>
    <source>
        <strain evidence="3">HSMRA1968</strain>
        <tissue evidence="3">Whole embryos</tissue>
    </source>
</reference>
<dbReference type="SUPFAM" id="SSF158745">
    <property type="entry name" value="LanC-like"/>
    <property type="match status" value="1"/>
</dbReference>
<dbReference type="EMBL" id="WJQU01000001">
    <property type="protein sequence ID" value="KAJ6648447.1"/>
    <property type="molecule type" value="Genomic_DNA"/>
</dbReference>
<keyword evidence="2" id="KW-0862">Zinc</keyword>
<dbReference type="PANTHER" id="PTHR12736:SF7">
    <property type="entry name" value="LANC-LIKE PROTEIN 3"/>
    <property type="match status" value="1"/>
</dbReference>
<dbReference type="GO" id="GO:0005886">
    <property type="term" value="C:plasma membrane"/>
    <property type="evidence" value="ECO:0007669"/>
    <property type="project" value="TreeGrafter"/>
</dbReference>
<proteinExistence type="inferred from homology"/>
<feature type="binding site" evidence="2">
    <location>
        <position position="346"/>
    </location>
    <ligand>
        <name>Zn(2+)</name>
        <dbReference type="ChEBI" id="CHEBI:29105"/>
    </ligand>
</feature>
<comment type="similarity">
    <text evidence="1">Belongs to the LanC-like protein family.</text>
</comment>
<comment type="caution">
    <text evidence="3">The sequence shown here is derived from an EMBL/GenBank/DDBJ whole genome shotgun (WGS) entry which is preliminary data.</text>
</comment>
<organism evidence="3 4">
    <name type="scientific">Pseudolycoriella hygida</name>
    <dbReference type="NCBI Taxonomy" id="35572"/>
    <lineage>
        <taxon>Eukaryota</taxon>
        <taxon>Metazoa</taxon>
        <taxon>Ecdysozoa</taxon>
        <taxon>Arthropoda</taxon>
        <taxon>Hexapoda</taxon>
        <taxon>Insecta</taxon>
        <taxon>Pterygota</taxon>
        <taxon>Neoptera</taxon>
        <taxon>Endopterygota</taxon>
        <taxon>Diptera</taxon>
        <taxon>Nematocera</taxon>
        <taxon>Sciaroidea</taxon>
        <taxon>Sciaridae</taxon>
        <taxon>Pseudolycoriella</taxon>
    </lineage>
</organism>
<dbReference type="CDD" id="cd04794">
    <property type="entry name" value="euk_LANCL"/>
    <property type="match status" value="1"/>
</dbReference>
<gene>
    <name evidence="3" type="ORF">Bhyg_03675</name>
</gene>
<dbReference type="InterPro" id="IPR020464">
    <property type="entry name" value="LanC-like_prot_euk"/>
</dbReference>
<dbReference type="InterPro" id="IPR012341">
    <property type="entry name" value="6hp_glycosidase-like_sf"/>
</dbReference>
<evidence type="ECO:0000256" key="2">
    <source>
        <dbReference type="PIRSR" id="PIRSR607822-1"/>
    </source>
</evidence>
<dbReference type="PRINTS" id="PR01951">
    <property type="entry name" value="LANCEUKARYTE"/>
</dbReference>
<dbReference type="GO" id="GO:0031179">
    <property type="term" value="P:peptide modification"/>
    <property type="evidence" value="ECO:0007669"/>
    <property type="project" value="InterPro"/>
</dbReference>
<dbReference type="Pfam" id="PF05147">
    <property type="entry name" value="LANC_like"/>
    <property type="match status" value="1"/>
</dbReference>
<keyword evidence="2" id="KW-0479">Metal-binding</keyword>
<dbReference type="SMART" id="SM01260">
    <property type="entry name" value="LANC_like"/>
    <property type="match status" value="1"/>
</dbReference>